<dbReference type="Gene3D" id="1.20.1070.10">
    <property type="entry name" value="Rhodopsin 7-helix transmembrane proteins"/>
    <property type="match status" value="1"/>
</dbReference>
<keyword evidence="3 10" id="KW-0552">Olfaction</keyword>
<dbReference type="GeneID" id="110210684"/>
<comment type="subcellular location">
    <subcellularLocation>
        <location evidence="10">Cell membrane</location>
        <topology evidence="10">Multi-pass membrane protein</topology>
    </subcellularLocation>
    <subcellularLocation>
        <location evidence="1">Membrane</location>
        <topology evidence="1">Multi-pass membrane protein</topology>
    </subcellularLocation>
</comment>
<evidence type="ECO:0000256" key="10">
    <source>
        <dbReference type="RuleBase" id="RU363047"/>
    </source>
</evidence>
<feature type="transmembrane region" description="Helical" evidence="10">
    <location>
        <begin position="103"/>
        <end position="121"/>
    </location>
</feature>
<dbReference type="InterPro" id="IPR000276">
    <property type="entry name" value="GPCR_Rhodpsn"/>
</dbReference>
<evidence type="ECO:0000256" key="8">
    <source>
        <dbReference type="ARBA" id="ARBA00023224"/>
    </source>
</evidence>
<evidence type="ECO:0000256" key="4">
    <source>
        <dbReference type="ARBA" id="ARBA00022989"/>
    </source>
</evidence>
<protein>
    <recommendedName>
        <fullName evidence="10">Olfactory receptor</fullName>
    </recommendedName>
</protein>
<evidence type="ECO:0000256" key="1">
    <source>
        <dbReference type="ARBA" id="ARBA00004141"/>
    </source>
</evidence>
<feature type="transmembrane region" description="Helical" evidence="10">
    <location>
        <begin position="142"/>
        <end position="165"/>
    </location>
</feature>
<dbReference type="GO" id="GO:0004984">
    <property type="term" value="F:olfactory receptor activity"/>
    <property type="evidence" value="ECO:0007669"/>
    <property type="project" value="InterPro"/>
</dbReference>
<dbReference type="InParanoid" id="A0A6P5KKF6"/>
<dbReference type="FunFam" id="1.20.1070.10:FF:000007">
    <property type="entry name" value="Olfactory receptor"/>
    <property type="match status" value="1"/>
</dbReference>
<dbReference type="CDD" id="cd15936">
    <property type="entry name" value="7tmA_OR4D-like"/>
    <property type="match status" value="1"/>
</dbReference>
<keyword evidence="4 10" id="KW-1133">Transmembrane helix</keyword>
<reference evidence="13" key="1">
    <citation type="submission" date="2025-08" db="UniProtKB">
        <authorList>
            <consortium name="RefSeq"/>
        </authorList>
    </citation>
    <scope>IDENTIFICATION</scope>
    <source>
        <tissue evidence="13">Spleen</tissue>
    </source>
</reference>
<evidence type="ECO:0000259" key="11">
    <source>
        <dbReference type="PROSITE" id="PS50262"/>
    </source>
</evidence>
<name>A0A6P5KKF6_PHACI</name>
<dbReference type="GO" id="GO:0004930">
    <property type="term" value="F:G protein-coupled receptor activity"/>
    <property type="evidence" value="ECO:0007669"/>
    <property type="project" value="UniProtKB-KW"/>
</dbReference>
<feature type="transmembrane region" description="Helical" evidence="10">
    <location>
        <begin position="271"/>
        <end position="290"/>
    </location>
</feature>
<feature type="transmembrane region" description="Helical" evidence="10">
    <location>
        <begin position="26"/>
        <end position="49"/>
    </location>
</feature>
<dbReference type="PROSITE" id="PS50262">
    <property type="entry name" value="G_PROTEIN_RECEP_F1_2"/>
    <property type="match status" value="1"/>
</dbReference>
<dbReference type="InterPro" id="IPR050427">
    <property type="entry name" value="Olfactory_Receptors"/>
</dbReference>
<comment type="similarity">
    <text evidence="9">Belongs to the G-protein coupled receptor 1 family.</text>
</comment>
<evidence type="ECO:0000256" key="7">
    <source>
        <dbReference type="ARBA" id="ARBA00023170"/>
    </source>
</evidence>
<dbReference type="AlphaFoldDB" id="A0A6P5KKF6"/>
<evidence type="ECO:0000313" key="12">
    <source>
        <dbReference type="Proteomes" id="UP000515140"/>
    </source>
</evidence>
<feature type="domain" description="G-protein coupled receptors family 1 profile" evidence="11">
    <location>
        <begin position="41"/>
        <end position="288"/>
    </location>
</feature>
<sequence>MNQKNTTEMTEFVLLGLSSSSKLQPVLFFLFLVLYLLTILGNGLIIITVTFDSHLRSAPMYFLLCNLSFQDLCYSTVTVPKMLSHLVTYHKTISFQGCITQMFFFHFTGSTEIFILTIMAYDRYIAICRPLHYKLIMSQRTCWVLAGTSVLGGVIHSITQVVLILRMPFCGPNELDNFYCDIPQVIKLACTNTFVVGLLMVSNSGLVTLTCFIVLLISYTVLLVRIRNHLAEGKSKALSTCASHLIVVTLVFVPCVYIYARPFQTFPADKLVSILYTIITPMLNPLIYTLRNAEMKNAIRRTWNYSI</sequence>
<evidence type="ECO:0000313" key="13">
    <source>
        <dbReference type="RefSeq" id="XP_020845464.1"/>
    </source>
</evidence>
<dbReference type="RefSeq" id="XP_020845464.1">
    <property type="nucleotide sequence ID" value="XM_020989805.1"/>
</dbReference>
<dbReference type="SUPFAM" id="SSF81321">
    <property type="entry name" value="Family A G protein-coupled receptor-like"/>
    <property type="match status" value="1"/>
</dbReference>
<evidence type="ECO:0000256" key="2">
    <source>
        <dbReference type="ARBA" id="ARBA00022692"/>
    </source>
</evidence>
<dbReference type="Pfam" id="PF13853">
    <property type="entry name" value="7tm_4"/>
    <property type="match status" value="1"/>
</dbReference>
<dbReference type="PROSITE" id="PS00237">
    <property type="entry name" value="G_PROTEIN_RECEP_F1_1"/>
    <property type="match status" value="1"/>
</dbReference>
<keyword evidence="2 9" id="KW-0812">Transmembrane</keyword>
<dbReference type="PRINTS" id="PR00245">
    <property type="entry name" value="OLFACTORYR"/>
</dbReference>
<dbReference type="GO" id="GO:0005886">
    <property type="term" value="C:plasma membrane"/>
    <property type="evidence" value="ECO:0007669"/>
    <property type="project" value="UniProtKB-SubCell"/>
</dbReference>
<evidence type="ECO:0000256" key="3">
    <source>
        <dbReference type="ARBA" id="ARBA00022725"/>
    </source>
</evidence>
<feature type="transmembrane region" description="Helical" evidence="10">
    <location>
        <begin position="206"/>
        <end position="226"/>
    </location>
</feature>
<dbReference type="Proteomes" id="UP000515140">
    <property type="component" value="Unplaced"/>
</dbReference>
<keyword evidence="8 9" id="KW-0807">Transducer</keyword>
<keyword evidence="10" id="KW-0716">Sensory transduction</keyword>
<keyword evidence="10" id="KW-1003">Cell membrane</keyword>
<organism evidence="12 13">
    <name type="scientific">Phascolarctos cinereus</name>
    <name type="common">Koala</name>
    <dbReference type="NCBI Taxonomy" id="38626"/>
    <lineage>
        <taxon>Eukaryota</taxon>
        <taxon>Metazoa</taxon>
        <taxon>Chordata</taxon>
        <taxon>Craniata</taxon>
        <taxon>Vertebrata</taxon>
        <taxon>Euteleostomi</taxon>
        <taxon>Mammalia</taxon>
        <taxon>Metatheria</taxon>
        <taxon>Diprotodontia</taxon>
        <taxon>Phascolarctidae</taxon>
        <taxon>Phascolarctos</taxon>
    </lineage>
</organism>
<feature type="transmembrane region" description="Helical" evidence="10">
    <location>
        <begin position="238"/>
        <end position="259"/>
    </location>
</feature>
<evidence type="ECO:0000256" key="6">
    <source>
        <dbReference type="ARBA" id="ARBA00023136"/>
    </source>
</evidence>
<dbReference type="KEGG" id="pcw:110210684"/>
<proteinExistence type="inferred from homology"/>
<dbReference type="PANTHER" id="PTHR48002">
    <property type="entry name" value="OLFACTORY RECEPTOR"/>
    <property type="match status" value="1"/>
</dbReference>
<keyword evidence="12" id="KW-1185">Reference proteome</keyword>
<evidence type="ECO:0000256" key="5">
    <source>
        <dbReference type="ARBA" id="ARBA00023040"/>
    </source>
</evidence>
<keyword evidence="7 9" id="KW-0675">Receptor</keyword>
<dbReference type="InterPro" id="IPR017452">
    <property type="entry name" value="GPCR_Rhodpsn_7TM"/>
</dbReference>
<dbReference type="InterPro" id="IPR000725">
    <property type="entry name" value="Olfact_rcpt"/>
</dbReference>
<accession>A0A6P5KKF6</accession>
<keyword evidence="6 10" id="KW-0472">Membrane</keyword>
<evidence type="ECO:0000256" key="9">
    <source>
        <dbReference type="RuleBase" id="RU000688"/>
    </source>
</evidence>
<gene>
    <name evidence="13" type="primary">LOC110210684</name>
</gene>
<dbReference type="PRINTS" id="PR00237">
    <property type="entry name" value="GPCRRHODOPSN"/>
</dbReference>
<keyword evidence="5 9" id="KW-0297">G-protein coupled receptor</keyword>